<name>A0A330L4Y5_9BACT</name>
<proteinExistence type="predicted"/>
<dbReference type="SUPFAM" id="SSF49313">
    <property type="entry name" value="Cadherin-like"/>
    <property type="match status" value="1"/>
</dbReference>
<evidence type="ECO:0000313" key="2">
    <source>
        <dbReference type="Proteomes" id="UP000248168"/>
    </source>
</evidence>
<dbReference type="Proteomes" id="UP000248168">
    <property type="component" value="Unassembled WGS sequence"/>
</dbReference>
<protein>
    <recommendedName>
        <fullName evidence="3">Cadherin domain-containing protein</fullName>
    </recommendedName>
</protein>
<dbReference type="RefSeq" id="WP_121989215.1">
    <property type="nucleotide sequence ID" value="NZ_OUNR01000012.1"/>
</dbReference>
<evidence type="ECO:0008006" key="3">
    <source>
        <dbReference type="Google" id="ProtNLM"/>
    </source>
</evidence>
<gene>
    <name evidence="1" type="ORF">NITLEN_20534</name>
</gene>
<dbReference type="Pfam" id="PF05345">
    <property type="entry name" value="He_PIG"/>
    <property type="match status" value="1"/>
</dbReference>
<dbReference type="InParanoid" id="A0A330L4Y5"/>
<dbReference type="InterPro" id="IPR015919">
    <property type="entry name" value="Cadherin-like_sf"/>
</dbReference>
<dbReference type="GO" id="GO:0016020">
    <property type="term" value="C:membrane"/>
    <property type="evidence" value="ECO:0007669"/>
    <property type="project" value="InterPro"/>
</dbReference>
<accession>A0A330L4Y5</accession>
<dbReference type="InterPro" id="IPR013783">
    <property type="entry name" value="Ig-like_fold"/>
</dbReference>
<dbReference type="OrthoDB" id="9770696at2"/>
<dbReference type="PROSITE" id="PS51257">
    <property type="entry name" value="PROKAR_LIPOPROTEIN"/>
    <property type="match status" value="1"/>
</dbReference>
<dbReference type="GO" id="GO:0005509">
    <property type="term" value="F:calcium ion binding"/>
    <property type="evidence" value="ECO:0007669"/>
    <property type="project" value="InterPro"/>
</dbReference>
<dbReference type="AlphaFoldDB" id="A0A330L4Y5"/>
<dbReference type="EMBL" id="OUNR01000012">
    <property type="protein sequence ID" value="SPP64894.1"/>
    <property type="molecule type" value="Genomic_DNA"/>
</dbReference>
<keyword evidence="2" id="KW-1185">Reference proteome</keyword>
<reference evidence="2" key="1">
    <citation type="submission" date="2018-04" db="EMBL/GenBank/DDBJ databases">
        <authorList>
            <person name="Lucker S."/>
            <person name="Sakoula D."/>
        </authorList>
    </citation>
    <scope>NUCLEOTIDE SEQUENCE [LARGE SCALE GENOMIC DNA]</scope>
</reference>
<sequence>MRAESQQRLIIGIGALSLLLGAACSGGSAGDVPYATAQSKGNQPPVVISAKILDAPLSLAVPVSVQIQAEDPEREAVTYHYQWYVNEAPVAGQTNPTLPSEGLRRGQRVSVEIIPVDSVQKGQPYRTAGVLVGNTAPTISAVTLRLADNGVRVESQVEVSDLDHDRIDLTYRWFQEDKVIKEGEEPSLSIKGLNPRVPVVVEVLPQDSEATGKSLRSVPLLLNNHPPQIVSTPPAPPGAGGYEYLVKAVDEDGDKISFQLEQAPAGMTIDETTGRLIWAISAEQVGAVHVKVLAKDGQGSVAYQEFDLTFAREAAPAKPAGV</sequence>
<dbReference type="Gene3D" id="2.60.40.10">
    <property type="entry name" value="Immunoglobulins"/>
    <property type="match status" value="1"/>
</dbReference>
<evidence type="ECO:0000313" key="1">
    <source>
        <dbReference type="EMBL" id="SPP64894.1"/>
    </source>
</evidence>
<organism evidence="1 2">
    <name type="scientific">Nitrospira lenta</name>
    <dbReference type="NCBI Taxonomy" id="1436998"/>
    <lineage>
        <taxon>Bacteria</taxon>
        <taxon>Pseudomonadati</taxon>
        <taxon>Nitrospirota</taxon>
        <taxon>Nitrospiria</taxon>
        <taxon>Nitrospirales</taxon>
        <taxon>Nitrospiraceae</taxon>
        <taxon>Nitrospira</taxon>
    </lineage>
</organism>